<gene>
    <name evidence="2" type="ORF">JY651_43550</name>
</gene>
<protein>
    <submittedName>
        <fullName evidence="2">Uncharacterized protein</fullName>
    </submittedName>
</protein>
<feature type="compositionally biased region" description="Pro residues" evidence="1">
    <location>
        <begin position="17"/>
        <end position="52"/>
    </location>
</feature>
<accession>A0ABX7NT43</accession>
<evidence type="ECO:0000256" key="1">
    <source>
        <dbReference type="SAM" id="MobiDB-lite"/>
    </source>
</evidence>
<organism evidence="2 3">
    <name type="scientific">Pyxidicoccus parkwayensis</name>
    <dbReference type="NCBI Taxonomy" id="2813578"/>
    <lineage>
        <taxon>Bacteria</taxon>
        <taxon>Pseudomonadati</taxon>
        <taxon>Myxococcota</taxon>
        <taxon>Myxococcia</taxon>
        <taxon>Myxococcales</taxon>
        <taxon>Cystobacterineae</taxon>
        <taxon>Myxococcaceae</taxon>
        <taxon>Pyxidicoccus</taxon>
    </lineage>
</organism>
<feature type="compositionally biased region" description="Basic and acidic residues" evidence="1">
    <location>
        <begin position="70"/>
        <end position="79"/>
    </location>
</feature>
<reference evidence="2 3" key="1">
    <citation type="submission" date="2021-02" db="EMBL/GenBank/DDBJ databases">
        <title>De Novo genome assembly of isolated myxobacteria.</title>
        <authorList>
            <person name="Stevens D.C."/>
        </authorList>
    </citation>
    <scope>NUCLEOTIDE SEQUENCE [LARGE SCALE GENOMIC DNA]</scope>
    <source>
        <strain evidence="3">SCPEA02</strain>
    </source>
</reference>
<name>A0ABX7NT43_9BACT</name>
<dbReference type="RefSeq" id="WP_206723527.1">
    <property type="nucleotide sequence ID" value="NZ_CP071090.1"/>
</dbReference>
<proteinExistence type="predicted"/>
<evidence type="ECO:0000313" key="2">
    <source>
        <dbReference type="EMBL" id="QSQ21950.1"/>
    </source>
</evidence>
<feature type="region of interest" description="Disordered" evidence="1">
    <location>
        <begin position="1"/>
        <end position="79"/>
    </location>
</feature>
<sequence length="116" mass="11982">MVQPPMVTPPGAAAAPVQPPVRPTTTAPAPPSAAPAQPPARPATTAPAPPASAPSAPQAPGQEPTSFDSFKAEQERLLRDMTRQQHAMLLQADKVLVGDIRQAEGRLRAAKPRGSS</sequence>
<dbReference type="EMBL" id="CP071090">
    <property type="protein sequence ID" value="QSQ21950.1"/>
    <property type="molecule type" value="Genomic_DNA"/>
</dbReference>
<dbReference type="Proteomes" id="UP000662747">
    <property type="component" value="Chromosome"/>
</dbReference>
<evidence type="ECO:0000313" key="3">
    <source>
        <dbReference type="Proteomes" id="UP000662747"/>
    </source>
</evidence>
<keyword evidence="3" id="KW-1185">Reference proteome</keyword>